<dbReference type="OrthoDB" id="6022136at2759"/>
<evidence type="ECO:0000256" key="3">
    <source>
        <dbReference type="PROSITE-ProRule" id="PRU00059"/>
    </source>
</evidence>
<evidence type="ECO:0000256" key="2">
    <source>
        <dbReference type="ARBA" id="ARBA00023157"/>
    </source>
</evidence>
<reference evidence="4" key="1">
    <citation type="submission" date="2020-04" db="EMBL/GenBank/DDBJ databases">
        <authorList>
            <person name="Alioto T."/>
            <person name="Alioto T."/>
            <person name="Gomez Garrido J."/>
        </authorList>
    </citation>
    <scope>NUCLEOTIDE SEQUENCE</scope>
    <source>
        <strain evidence="4">A484AB</strain>
    </source>
</reference>
<keyword evidence="5" id="KW-1185">Reference proteome</keyword>
<evidence type="ECO:0000256" key="1">
    <source>
        <dbReference type="ARBA" id="ARBA00022737"/>
    </source>
</evidence>
<dbReference type="InterPro" id="IPR000859">
    <property type="entry name" value="CUB_dom"/>
</dbReference>
<dbReference type="InterPro" id="IPR035914">
    <property type="entry name" value="Sperma_CUB_dom_sf"/>
</dbReference>
<dbReference type="EMBL" id="CACRXK020011890">
    <property type="protein sequence ID" value="CAB4022260.1"/>
    <property type="molecule type" value="Genomic_DNA"/>
</dbReference>
<proteinExistence type="predicted"/>
<organism evidence="4 5">
    <name type="scientific">Paramuricea clavata</name>
    <name type="common">Red gorgonian</name>
    <name type="synonym">Violescent sea-whip</name>
    <dbReference type="NCBI Taxonomy" id="317549"/>
    <lineage>
        <taxon>Eukaryota</taxon>
        <taxon>Metazoa</taxon>
        <taxon>Cnidaria</taxon>
        <taxon>Anthozoa</taxon>
        <taxon>Octocorallia</taxon>
        <taxon>Malacalcyonacea</taxon>
        <taxon>Plexauridae</taxon>
        <taxon>Paramuricea</taxon>
    </lineage>
</organism>
<comment type="caution">
    <text evidence="3">Lacks conserved residue(s) required for the propagation of feature annotation.</text>
</comment>
<keyword evidence="1" id="KW-0677">Repeat</keyword>
<dbReference type="Proteomes" id="UP001152795">
    <property type="component" value="Unassembled WGS sequence"/>
</dbReference>
<feature type="disulfide bond" evidence="3">
    <location>
        <begin position="6"/>
        <end position="33"/>
    </location>
</feature>
<evidence type="ECO:0000313" key="4">
    <source>
        <dbReference type="EMBL" id="CAB4022260.1"/>
    </source>
</evidence>
<dbReference type="SMART" id="SM00042">
    <property type="entry name" value="CUB"/>
    <property type="match status" value="1"/>
</dbReference>
<dbReference type="Pfam" id="PF00431">
    <property type="entry name" value="CUB"/>
    <property type="match status" value="1"/>
</dbReference>
<dbReference type="CDD" id="cd00041">
    <property type="entry name" value="CUB"/>
    <property type="match status" value="1"/>
</dbReference>
<dbReference type="Gene3D" id="2.60.120.290">
    <property type="entry name" value="Spermadhesin, CUB domain"/>
    <property type="match status" value="1"/>
</dbReference>
<feature type="non-terminal residue" evidence="4">
    <location>
        <position position="117"/>
    </location>
</feature>
<keyword evidence="2 3" id="KW-1015">Disulfide bond</keyword>
<comment type="caution">
    <text evidence="4">The sequence shown here is derived from an EMBL/GenBank/DDBJ whole genome shotgun (WGS) entry which is preliminary data.</text>
</comment>
<feature type="non-terminal residue" evidence="4">
    <location>
        <position position="1"/>
    </location>
</feature>
<evidence type="ECO:0000313" key="5">
    <source>
        <dbReference type="Proteomes" id="UP001152795"/>
    </source>
</evidence>
<protein>
    <submittedName>
        <fullName evidence="4">Uncharacterized protein</fullName>
    </submittedName>
</protein>
<gene>
    <name evidence="4" type="ORF">PACLA_8A023236</name>
</gene>
<dbReference type="PANTHER" id="PTHR24251">
    <property type="entry name" value="OVOCHYMASE-RELATED"/>
    <property type="match status" value="1"/>
</dbReference>
<sequence>QVINICPTREITASSGQIISPNYPNNYPSNTNCTLTIKRPLDTTFRFAFSHVDFQSSKDESICYDYLIFISGGSSQRFCGTTSPAPFARGLNVVTLKMVTDGIVERSGFDLNFTTVQ</sequence>
<accession>A0A6S7IY94</accession>
<dbReference type="AlphaFoldDB" id="A0A6S7IY94"/>
<dbReference type="SUPFAM" id="SSF49854">
    <property type="entry name" value="Spermadhesin, CUB domain"/>
    <property type="match status" value="1"/>
</dbReference>
<dbReference type="PROSITE" id="PS01180">
    <property type="entry name" value="CUB"/>
    <property type="match status" value="1"/>
</dbReference>
<name>A0A6S7IY94_PARCT</name>